<evidence type="ECO:0000256" key="2">
    <source>
        <dbReference type="ARBA" id="ARBA00005680"/>
    </source>
</evidence>
<evidence type="ECO:0000256" key="11">
    <source>
        <dbReference type="RuleBase" id="RU361242"/>
    </source>
</evidence>
<keyword evidence="15" id="KW-1185">Reference proteome</keyword>
<dbReference type="PANTHER" id="PTHR11675">
    <property type="entry name" value="N-ACETYLGALACTOSAMINYLTRANSFERASE"/>
    <property type="match status" value="1"/>
</dbReference>
<keyword evidence="11" id="KW-0464">Manganese</keyword>
<evidence type="ECO:0000256" key="9">
    <source>
        <dbReference type="ARBA" id="ARBA00023136"/>
    </source>
</evidence>
<dbReference type="InterPro" id="IPR029044">
    <property type="entry name" value="Nucleotide-diphossugar_trans"/>
</dbReference>
<sequence length="711" mass="82911">MKLFRKIKSWFVILPMLWFMYVSVQLMMERSASLAAMEMANHLHQQDHHMQNQLSLDSMPKDPETIRQIRRIWEAMSDVTKQSLHDGSRKEKPQEEKKGEMVKDQHNAGPIQLVTVAANKPEDDKVTFPPYVEEWFENGPGEGGKPIVINQTLLSPEEKERYNKGWQHNSFNQYASDMMSVHRSLPDNRSPECKAQQYAENLPEVSVIIIFHNEAWSVLLRSVHSILNRTPKQLLRQVILVDDYSTMEHLKRPLEVYWRREPKVTIVHAPKRMGLTRARILGYNQATAPVLVFLDSHIECFPGWLEPMLARVNQNPNVTVFPSIETIQEETLAVQMNNNVDFHGIFRWKDLNFNWQPMPESQRKKRTSAFSPIRFVVTRAFCWLPPLLDRIVQDPRNVPYPNIEIIYDDTLHVTQTVPGSRAIFRLRDLTFQWEFIPDYEKKRRKSNADPIRSPTMPGGLFAIDRDFFTKLGAYDPELDYWGGENIELSFKAWMCHGAIELIPCSHIGHIFRRSNPIHWMSNVGPKNSVRVAEVWMDDYKNYFYEAINYKLGEYGDVTDRRKLREQLQCHDFAWYIENVFPNIKIPRNVIGAGEIRNEASPQCIDNMGGSGSPKLYPCHGLGTNQFWYFSKDGVIYSETSHICVNAGKILQMQGPCENNWKYREDKTIYHEATNKCMQASVTSNDITLEECNDSKWQKWNVQPRRTDLVFP</sequence>
<dbReference type="EC" id="2.4.1.-" evidence="11"/>
<reference evidence="14 15" key="1">
    <citation type="journal article" date="2023" name="Sci. Data">
        <title>Genome assembly of the Korean intertidal mud-creeper Batillaria attramentaria.</title>
        <authorList>
            <person name="Patra A.K."/>
            <person name="Ho P.T."/>
            <person name="Jun S."/>
            <person name="Lee S.J."/>
            <person name="Kim Y."/>
            <person name="Won Y.J."/>
        </authorList>
    </citation>
    <scope>NUCLEOTIDE SEQUENCE [LARGE SCALE GENOMIC DNA]</scope>
    <source>
        <strain evidence="14">Wonlab-2016</strain>
    </source>
</reference>
<feature type="compositionally biased region" description="Basic and acidic residues" evidence="12">
    <location>
        <begin position="83"/>
        <end position="104"/>
    </location>
</feature>
<feature type="domain" description="Ricin B lectin" evidence="13">
    <location>
        <begin position="593"/>
        <end position="702"/>
    </location>
</feature>
<evidence type="ECO:0000256" key="8">
    <source>
        <dbReference type="ARBA" id="ARBA00023034"/>
    </source>
</evidence>
<dbReference type="PANTHER" id="PTHR11675:SF126">
    <property type="entry name" value="RICIN B LECTIN DOMAIN-CONTAINING PROTEIN"/>
    <property type="match status" value="1"/>
</dbReference>
<dbReference type="Pfam" id="PF02709">
    <property type="entry name" value="Glyco_transf_7C"/>
    <property type="match status" value="1"/>
</dbReference>
<evidence type="ECO:0000256" key="6">
    <source>
        <dbReference type="ARBA" id="ARBA00022968"/>
    </source>
</evidence>
<dbReference type="InterPro" id="IPR035992">
    <property type="entry name" value="Ricin_B-like_lectins"/>
</dbReference>
<keyword evidence="4 11" id="KW-0812">Transmembrane</keyword>
<dbReference type="Gene3D" id="2.80.10.50">
    <property type="match status" value="1"/>
</dbReference>
<protein>
    <recommendedName>
        <fullName evidence="11">Polypeptide N-acetylgalactosaminyltransferase</fullName>
        <ecNumber evidence="11">2.4.1.-</ecNumber>
    </recommendedName>
    <alternativeName>
        <fullName evidence="11">Protein-UDP acetylgalactosaminyltransferase</fullName>
    </alternativeName>
</protein>
<dbReference type="GO" id="GO:0030246">
    <property type="term" value="F:carbohydrate binding"/>
    <property type="evidence" value="ECO:0007669"/>
    <property type="project" value="UniProtKB-KW"/>
</dbReference>
<keyword evidence="3 11" id="KW-0808">Transferase</keyword>
<dbReference type="GO" id="GO:0016757">
    <property type="term" value="F:glycosyltransferase activity"/>
    <property type="evidence" value="ECO:0007669"/>
    <property type="project" value="UniProtKB-KW"/>
</dbReference>
<feature type="region of interest" description="Disordered" evidence="12">
    <location>
        <begin position="80"/>
        <end position="104"/>
    </location>
</feature>
<dbReference type="Pfam" id="PF00535">
    <property type="entry name" value="Glycos_transf_2"/>
    <property type="match status" value="1"/>
</dbReference>
<keyword evidence="8 11" id="KW-0333">Golgi apparatus</keyword>
<dbReference type="GO" id="GO:0000139">
    <property type="term" value="C:Golgi membrane"/>
    <property type="evidence" value="ECO:0007669"/>
    <property type="project" value="UniProtKB-SubCell"/>
</dbReference>
<accession>A0ABD0KGF8</accession>
<dbReference type="InterPro" id="IPR045885">
    <property type="entry name" value="GalNAc-T"/>
</dbReference>
<dbReference type="Pfam" id="PF00652">
    <property type="entry name" value="Ricin_B_lectin"/>
    <property type="match status" value="1"/>
</dbReference>
<name>A0ABD0KGF8_9CAEN</name>
<dbReference type="InterPro" id="IPR001173">
    <property type="entry name" value="Glyco_trans_2-like"/>
</dbReference>
<comment type="cofactor">
    <cofactor evidence="11">
        <name>Mn(2+)</name>
        <dbReference type="ChEBI" id="CHEBI:29035"/>
    </cofactor>
</comment>
<keyword evidence="11" id="KW-0328">Glycosyltransferase</keyword>
<evidence type="ECO:0000256" key="3">
    <source>
        <dbReference type="ARBA" id="ARBA00022679"/>
    </source>
</evidence>
<dbReference type="AlphaFoldDB" id="A0ABD0KGF8"/>
<proteinExistence type="inferred from homology"/>
<keyword evidence="6" id="KW-0735">Signal-anchor</keyword>
<comment type="pathway">
    <text evidence="11">Protein modification; protein glycosylation.</text>
</comment>
<evidence type="ECO:0000256" key="7">
    <source>
        <dbReference type="ARBA" id="ARBA00022989"/>
    </source>
</evidence>
<evidence type="ECO:0000256" key="10">
    <source>
        <dbReference type="ARBA" id="ARBA00023157"/>
    </source>
</evidence>
<gene>
    <name evidence="14" type="ORF">BaRGS_00022567</name>
</gene>
<dbReference type="Proteomes" id="UP001519460">
    <property type="component" value="Unassembled WGS sequence"/>
</dbReference>
<dbReference type="Gene3D" id="3.90.550.10">
    <property type="entry name" value="Spore Coat Polysaccharide Biosynthesis Protein SpsA, Chain A"/>
    <property type="match status" value="2"/>
</dbReference>
<keyword evidence="7 11" id="KW-1133">Transmembrane helix</keyword>
<comment type="subcellular location">
    <subcellularLocation>
        <location evidence="1 11">Golgi apparatus membrane</location>
        <topology evidence="1 11">Single-pass type II membrane protein</topology>
    </subcellularLocation>
</comment>
<dbReference type="InterPro" id="IPR027791">
    <property type="entry name" value="Galactosyl_T_C"/>
</dbReference>
<comment type="similarity">
    <text evidence="2 11">Belongs to the glycosyltransferase 2 family. GalNAc-T subfamily.</text>
</comment>
<organism evidence="14 15">
    <name type="scientific">Batillaria attramentaria</name>
    <dbReference type="NCBI Taxonomy" id="370345"/>
    <lineage>
        <taxon>Eukaryota</taxon>
        <taxon>Metazoa</taxon>
        <taxon>Spiralia</taxon>
        <taxon>Lophotrochozoa</taxon>
        <taxon>Mollusca</taxon>
        <taxon>Gastropoda</taxon>
        <taxon>Caenogastropoda</taxon>
        <taxon>Sorbeoconcha</taxon>
        <taxon>Cerithioidea</taxon>
        <taxon>Batillariidae</taxon>
        <taxon>Batillaria</taxon>
    </lineage>
</organism>
<keyword evidence="5 11" id="KW-0430">Lectin</keyword>
<comment type="caution">
    <text evidence="14">The sequence shown here is derived from an EMBL/GenBank/DDBJ whole genome shotgun (WGS) entry which is preliminary data.</text>
</comment>
<evidence type="ECO:0000256" key="5">
    <source>
        <dbReference type="ARBA" id="ARBA00022734"/>
    </source>
</evidence>
<feature type="transmembrane region" description="Helical" evidence="11">
    <location>
        <begin position="7"/>
        <end position="28"/>
    </location>
</feature>
<evidence type="ECO:0000256" key="12">
    <source>
        <dbReference type="SAM" id="MobiDB-lite"/>
    </source>
</evidence>
<evidence type="ECO:0000259" key="13">
    <source>
        <dbReference type="SMART" id="SM00458"/>
    </source>
</evidence>
<keyword evidence="10 11" id="KW-1015">Disulfide bond</keyword>
<dbReference type="CDD" id="cd02510">
    <property type="entry name" value="pp-GalNAc-T"/>
    <property type="match status" value="1"/>
</dbReference>
<dbReference type="SUPFAM" id="SSF53448">
    <property type="entry name" value="Nucleotide-diphospho-sugar transferases"/>
    <property type="match status" value="1"/>
</dbReference>
<dbReference type="SUPFAM" id="SSF50370">
    <property type="entry name" value="Ricin B-like lectins"/>
    <property type="match status" value="1"/>
</dbReference>
<dbReference type="EMBL" id="JACVVK020000182">
    <property type="protein sequence ID" value="KAK7486244.1"/>
    <property type="molecule type" value="Genomic_DNA"/>
</dbReference>
<dbReference type="PROSITE" id="PS50231">
    <property type="entry name" value="RICIN_B_LECTIN"/>
    <property type="match status" value="1"/>
</dbReference>
<dbReference type="InterPro" id="IPR000772">
    <property type="entry name" value="Ricin_B_lectin"/>
</dbReference>
<dbReference type="SMART" id="SM00458">
    <property type="entry name" value="RICIN"/>
    <property type="match status" value="1"/>
</dbReference>
<evidence type="ECO:0000256" key="4">
    <source>
        <dbReference type="ARBA" id="ARBA00022692"/>
    </source>
</evidence>
<evidence type="ECO:0000313" key="15">
    <source>
        <dbReference type="Proteomes" id="UP001519460"/>
    </source>
</evidence>
<evidence type="ECO:0000256" key="1">
    <source>
        <dbReference type="ARBA" id="ARBA00004323"/>
    </source>
</evidence>
<evidence type="ECO:0000313" key="14">
    <source>
        <dbReference type="EMBL" id="KAK7486244.1"/>
    </source>
</evidence>
<keyword evidence="9 11" id="KW-0472">Membrane</keyword>